<evidence type="ECO:0000313" key="1">
    <source>
        <dbReference type="EMBL" id="WAC12765.1"/>
    </source>
</evidence>
<evidence type="ECO:0000313" key="2">
    <source>
        <dbReference type="Proteomes" id="UP001164653"/>
    </source>
</evidence>
<dbReference type="Proteomes" id="UP001164653">
    <property type="component" value="Chromosome"/>
</dbReference>
<protein>
    <submittedName>
        <fullName evidence="1">Uncharacterized protein</fullName>
    </submittedName>
</protein>
<keyword evidence="2" id="KW-1185">Reference proteome</keyword>
<organism evidence="1 2">
    <name type="scientific">Dyadobacter pollutisoli</name>
    <dbReference type="NCBI Taxonomy" id="2910158"/>
    <lineage>
        <taxon>Bacteria</taxon>
        <taxon>Pseudomonadati</taxon>
        <taxon>Bacteroidota</taxon>
        <taxon>Cytophagia</taxon>
        <taxon>Cytophagales</taxon>
        <taxon>Spirosomataceae</taxon>
        <taxon>Dyadobacter</taxon>
    </lineage>
</organism>
<gene>
    <name evidence="1" type="ORF">ON006_02120</name>
</gene>
<accession>A0A9E8SKQ9</accession>
<dbReference type="KEGG" id="dpf:ON006_02120"/>
<proteinExistence type="predicted"/>
<sequence length="113" mass="12587">MEKNINSPLVTIHQPLKNQIINNADSLIIDVDITPKGSSIGDYQIKIMNKRGETVYESLSPCQCADLHFVQTKQSFIYESAGDTSNNSEFVLEICAFLNNGDQICKSVPFKMS</sequence>
<dbReference type="RefSeq" id="WP_267609945.1">
    <property type="nucleotide sequence ID" value="NZ_CP112998.1"/>
</dbReference>
<dbReference type="EMBL" id="CP112998">
    <property type="protein sequence ID" value="WAC12765.1"/>
    <property type="molecule type" value="Genomic_DNA"/>
</dbReference>
<dbReference type="AlphaFoldDB" id="A0A9E8SKQ9"/>
<name>A0A9E8SKQ9_9BACT</name>
<reference evidence="1" key="1">
    <citation type="submission" date="2022-11" db="EMBL/GenBank/DDBJ databases">
        <title>Dyadobacter pollutisoli sp. nov., isolated from plastic dumped soil.</title>
        <authorList>
            <person name="Kim J.M."/>
            <person name="Kim K.R."/>
            <person name="Lee J.K."/>
            <person name="Hao L."/>
            <person name="Jeon C.O."/>
        </authorList>
    </citation>
    <scope>NUCLEOTIDE SEQUENCE</scope>
    <source>
        <strain evidence="1">U1</strain>
    </source>
</reference>